<name>A0A2S0USR7_9RHOB</name>
<dbReference type="InterPro" id="IPR015943">
    <property type="entry name" value="WD40/YVTN_repeat-like_dom_sf"/>
</dbReference>
<keyword evidence="2" id="KW-1185">Reference proteome</keyword>
<sequence>MPVLERHDPLAPTRIEMGGRKYDFDAVPVAVATVGDTAFTAWGDGHVRVFRPGAEHEALPVHKGAILSMVAESSGTFLTGGDDGRFCRVGPEGVTEIASHPRKWVDHVAAGAGGVFACSVGREVFLWDGSRQERLAAPSTVGGLAFDRKSGRLAVAHYGGVTIWARDKRGWKPTALKWAGSHTAVSFSPDDRFVMTRMQENALHGWRLRDKSDLRMSGYPQKVKGWAWAGKLPWLATTGADEAILWPFDGAQGPMGRGPMQLAWGGRGYVTAICALPGHEAVLAGYSSGAVIFSEIDQIAEPRAVKRPTGAPVTLLAVTPLTGWLLAADEQGGVLWAPLGAG</sequence>
<dbReference type="AlphaFoldDB" id="A0A2S0USR7"/>
<evidence type="ECO:0008006" key="3">
    <source>
        <dbReference type="Google" id="ProtNLM"/>
    </source>
</evidence>
<reference evidence="1 2" key="1">
    <citation type="submission" date="2018-04" db="EMBL/GenBank/DDBJ databases">
        <title>Genome sequencing of Gemmobacter.</title>
        <authorList>
            <person name="Yi H."/>
            <person name="Baek M.-G."/>
        </authorList>
    </citation>
    <scope>NUCLEOTIDE SEQUENCE [LARGE SCALE GENOMIC DNA]</scope>
    <source>
        <strain evidence="1 2">HYN0069</strain>
        <plasmid evidence="2">Plasmid unnamed2</plasmid>
    </source>
</reference>
<dbReference type="RefSeq" id="WP_108437645.1">
    <property type="nucleotide sequence ID" value="NZ_CP028920.1"/>
</dbReference>
<dbReference type="KEGG" id="geh:HYN69_19985"/>
<keyword evidence="1" id="KW-0614">Plasmid</keyword>
<proteinExistence type="predicted"/>
<accession>A0A2S0USR7</accession>
<dbReference type="SUPFAM" id="SSF50978">
    <property type="entry name" value="WD40 repeat-like"/>
    <property type="match status" value="1"/>
</dbReference>
<geneLocation type="plasmid" evidence="1">
    <name>unnamed2</name>
</geneLocation>
<dbReference type="InterPro" id="IPR036322">
    <property type="entry name" value="WD40_repeat_dom_sf"/>
</dbReference>
<evidence type="ECO:0000313" key="2">
    <source>
        <dbReference type="Proteomes" id="UP000244496"/>
    </source>
</evidence>
<gene>
    <name evidence="1" type="ORF">HYN69_19985</name>
</gene>
<dbReference type="EMBL" id="CP028920">
    <property type="protein sequence ID" value="AWB50857.1"/>
    <property type="molecule type" value="Genomic_DNA"/>
</dbReference>
<dbReference type="Gene3D" id="2.130.10.10">
    <property type="entry name" value="YVTN repeat-like/Quinoprotein amine dehydrogenase"/>
    <property type="match status" value="2"/>
</dbReference>
<dbReference type="Proteomes" id="UP000244496">
    <property type="component" value="Plasmid unnamed2"/>
</dbReference>
<organism evidence="1 2">
    <name type="scientific">Paragemmobacter aquarius</name>
    <dbReference type="NCBI Taxonomy" id="2169400"/>
    <lineage>
        <taxon>Bacteria</taxon>
        <taxon>Pseudomonadati</taxon>
        <taxon>Pseudomonadota</taxon>
        <taxon>Alphaproteobacteria</taxon>
        <taxon>Rhodobacterales</taxon>
        <taxon>Paracoccaceae</taxon>
        <taxon>Paragemmobacter</taxon>
    </lineage>
</organism>
<protein>
    <recommendedName>
        <fullName evidence="3">WD-40 repeat-containing protein</fullName>
    </recommendedName>
</protein>
<evidence type="ECO:0000313" key="1">
    <source>
        <dbReference type="EMBL" id="AWB50857.1"/>
    </source>
</evidence>
<dbReference type="OrthoDB" id="9814620at2"/>